<dbReference type="Proteomes" id="UP000254400">
    <property type="component" value="Unassembled WGS sequence"/>
</dbReference>
<reference evidence="1 2" key="1">
    <citation type="submission" date="2018-06" db="EMBL/GenBank/DDBJ databases">
        <authorList>
            <consortium name="Pathogen Informatics"/>
            <person name="Doyle S."/>
        </authorList>
    </citation>
    <scope>NUCLEOTIDE SEQUENCE [LARGE SCALE GENOMIC DNA]</scope>
    <source>
        <strain evidence="1 2">NCTC10343</strain>
    </source>
</reference>
<proteinExistence type="predicted"/>
<dbReference type="AlphaFoldDB" id="A0A378XTT3"/>
<sequence length="141" mass="13779">MSRDITGRMLFIEGENGEPIPVSTKNPIPFGGGSGGGTITVDSITDATTTGKALVKATDAAAARTAIGAGTSSLTLGTGAGNAAAGNHTHVMANITDLATALNAKTNKSAFTALTPLADPATATTAQIATLLNSVVAALKA</sequence>
<evidence type="ECO:0008006" key="3">
    <source>
        <dbReference type="Google" id="ProtNLM"/>
    </source>
</evidence>
<dbReference type="EMBL" id="UGSC01000001">
    <property type="protein sequence ID" value="SUA67444.1"/>
    <property type="molecule type" value="Genomic_DNA"/>
</dbReference>
<evidence type="ECO:0000313" key="1">
    <source>
        <dbReference type="EMBL" id="SUA67444.1"/>
    </source>
</evidence>
<dbReference type="GeneID" id="93350086"/>
<organism evidence="1 2">
    <name type="scientific">Paenibacillus polymyxa</name>
    <name type="common">Bacillus polymyxa</name>
    <dbReference type="NCBI Taxonomy" id="1406"/>
    <lineage>
        <taxon>Bacteria</taxon>
        <taxon>Bacillati</taxon>
        <taxon>Bacillota</taxon>
        <taxon>Bacilli</taxon>
        <taxon>Bacillales</taxon>
        <taxon>Paenibacillaceae</taxon>
        <taxon>Paenibacillus</taxon>
    </lineage>
</organism>
<accession>A0A378XTT3</accession>
<dbReference type="RefSeq" id="WP_147288161.1">
    <property type="nucleotide sequence ID" value="NZ_CP036496.1"/>
</dbReference>
<gene>
    <name evidence="1" type="ORF">NCTC10343_01290</name>
</gene>
<name>A0A378XTT3_PAEPO</name>
<protein>
    <recommendedName>
        <fullName evidence="3">Head fiber protein</fullName>
    </recommendedName>
</protein>
<evidence type="ECO:0000313" key="2">
    <source>
        <dbReference type="Proteomes" id="UP000254400"/>
    </source>
</evidence>